<gene>
    <name evidence="1" type="ORF">METZ01_LOCUS514387</name>
</gene>
<feature type="non-terminal residue" evidence="1">
    <location>
        <position position="160"/>
    </location>
</feature>
<dbReference type="InterPro" id="IPR027417">
    <property type="entry name" value="P-loop_NTPase"/>
</dbReference>
<sequence length="160" mass="17915">MKLTAKEFRSEKNKRLTLLGMSGVGKTHLAKLIGENGGWYHFSGDYHIGATYLKDEIINNIAKKMKQDPWLQNLLKNQSISVNSQVTFDNLEPISAFLGKVGNPEEGGLAIDEFIRRQGLFLEAEIKAMYDVPSFIKKSQQLGYDNFINDAGGSLCELED</sequence>
<evidence type="ECO:0000313" key="1">
    <source>
        <dbReference type="EMBL" id="SVE61533.1"/>
    </source>
</evidence>
<dbReference type="SUPFAM" id="SSF52540">
    <property type="entry name" value="P-loop containing nucleoside triphosphate hydrolases"/>
    <property type="match status" value="1"/>
</dbReference>
<accession>A0A383EYL5</accession>
<dbReference type="AlphaFoldDB" id="A0A383EYL5"/>
<dbReference type="EMBL" id="UINC01229715">
    <property type="protein sequence ID" value="SVE61533.1"/>
    <property type="molecule type" value="Genomic_DNA"/>
</dbReference>
<protein>
    <recommendedName>
        <fullName evidence="2">ATPase</fullName>
    </recommendedName>
</protein>
<dbReference type="Gene3D" id="3.40.50.300">
    <property type="entry name" value="P-loop containing nucleotide triphosphate hydrolases"/>
    <property type="match status" value="1"/>
</dbReference>
<evidence type="ECO:0008006" key="2">
    <source>
        <dbReference type="Google" id="ProtNLM"/>
    </source>
</evidence>
<organism evidence="1">
    <name type="scientific">marine metagenome</name>
    <dbReference type="NCBI Taxonomy" id="408172"/>
    <lineage>
        <taxon>unclassified sequences</taxon>
        <taxon>metagenomes</taxon>
        <taxon>ecological metagenomes</taxon>
    </lineage>
</organism>
<proteinExistence type="predicted"/>
<reference evidence="1" key="1">
    <citation type="submission" date="2018-05" db="EMBL/GenBank/DDBJ databases">
        <authorList>
            <person name="Lanie J.A."/>
            <person name="Ng W.-L."/>
            <person name="Kazmierczak K.M."/>
            <person name="Andrzejewski T.M."/>
            <person name="Davidsen T.M."/>
            <person name="Wayne K.J."/>
            <person name="Tettelin H."/>
            <person name="Glass J.I."/>
            <person name="Rusch D."/>
            <person name="Podicherti R."/>
            <person name="Tsui H.-C.T."/>
            <person name="Winkler M.E."/>
        </authorList>
    </citation>
    <scope>NUCLEOTIDE SEQUENCE</scope>
</reference>
<name>A0A383EYL5_9ZZZZ</name>